<comment type="similarity">
    <text evidence="3 10">Belongs to the glycosyl hydrolase 75 family.</text>
</comment>
<evidence type="ECO:0000256" key="10">
    <source>
        <dbReference type="RuleBase" id="RU361208"/>
    </source>
</evidence>
<name>A0A6A6E1V0_9PEZI</name>
<evidence type="ECO:0000256" key="5">
    <source>
        <dbReference type="ARBA" id="ARBA00022729"/>
    </source>
</evidence>
<dbReference type="GO" id="GO:0000272">
    <property type="term" value="P:polysaccharide catabolic process"/>
    <property type="evidence" value="ECO:0007669"/>
    <property type="project" value="UniProtKB-KW"/>
</dbReference>
<evidence type="ECO:0000256" key="4">
    <source>
        <dbReference type="ARBA" id="ARBA00022525"/>
    </source>
</evidence>
<dbReference type="AlphaFoldDB" id="A0A6A6E1V0"/>
<evidence type="ECO:0000313" key="12">
    <source>
        <dbReference type="Proteomes" id="UP000800200"/>
    </source>
</evidence>
<keyword evidence="7" id="KW-0119">Carbohydrate metabolism</keyword>
<sequence length="237" mass="25214">LLLASTLVTARKVPSNLKSFYDSHINGKCTNPISIAYSSGQGKSDTVYCKDNASGVVYLKDNGKGYADLDIDCDGLNADQGKCNNDPSDQPQTAFKDQVQKFGIKDLDAHIHTYVVLGNDNSPSEGNGGKSFDPSKDANIKPLSVVAVVCGDNLFYGVWGDVNGGISTGETSLSLGELCFPKENLNGDKGHSEHDVLYIAFEGQEAVPGASANWKAKTKEEFESSLGALGDKLVKKI</sequence>
<evidence type="ECO:0000256" key="8">
    <source>
        <dbReference type="ARBA" id="ARBA00023295"/>
    </source>
</evidence>
<dbReference type="Pfam" id="PF07335">
    <property type="entry name" value="Glyco_hydro_75"/>
    <property type="match status" value="1"/>
</dbReference>
<keyword evidence="5" id="KW-0732">Signal</keyword>
<dbReference type="OrthoDB" id="4756206at2759"/>
<evidence type="ECO:0000256" key="9">
    <source>
        <dbReference type="ARBA" id="ARBA00023326"/>
    </source>
</evidence>
<keyword evidence="8 10" id="KW-0326">Glycosidase</keyword>
<evidence type="ECO:0000256" key="2">
    <source>
        <dbReference type="ARBA" id="ARBA00004613"/>
    </source>
</evidence>
<gene>
    <name evidence="11" type="ORF">K469DRAFT_439830</name>
</gene>
<comment type="function">
    <text evidence="10">Chitosanase catalyzing the endo-type cleavage of chitosan, the deacylated form of chitin. Chitosanase may be crucial in the degradation of the deacetylated portion of chitin in the fungal cell wall.</text>
</comment>
<evidence type="ECO:0000256" key="3">
    <source>
        <dbReference type="ARBA" id="ARBA00007799"/>
    </source>
</evidence>
<proteinExistence type="inferred from homology"/>
<evidence type="ECO:0000256" key="6">
    <source>
        <dbReference type="ARBA" id="ARBA00022801"/>
    </source>
</evidence>
<evidence type="ECO:0000256" key="1">
    <source>
        <dbReference type="ARBA" id="ARBA00000405"/>
    </source>
</evidence>
<evidence type="ECO:0000313" key="11">
    <source>
        <dbReference type="EMBL" id="KAF2185764.1"/>
    </source>
</evidence>
<dbReference type="PANTHER" id="PTHR42061">
    <property type="entry name" value="ENDO-CHITOSANASE"/>
    <property type="match status" value="1"/>
</dbReference>
<dbReference type="GO" id="GO:0005576">
    <property type="term" value="C:extracellular region"/>
    <property type="evidence" value="ECO:0007669"/>
    <property type="project" value="UniProtKB-SubCell"/>
</dbReference>
<keyword evidence="9 10" id="KW-0624">Polysaccharide degradation</keyword>
<comment type="subcellular location">
    <subcellularLocation>
        <location evidence="2 10">Secreted</location>
    </subcellularLocation>
</comment>
<dbReference type="EC" id="3.2.1.132" evidence="10"/>
<dbReference type="Proteomes" id="UP000800200">
    <property type="component" value="Unassembled WGS sequence"/>
</dbReference>
<feature type="non-terminal residue" evidence="11">
    <location>
        <position position="237"/>
    </location>
</feature>
<dbReference type="InterPro" id="IPR009939">
    <property type="entry name" value="Chitosanase_fungal"/>
</dbReference>
<dbReference type="PANTHER" id="PTHR42061:SF6">
    <property type="entry name" value="ENDO-CHITOSANASE"/>
    <property type="match status" value="1"/>
</dbReference>
<accession>A0A6A6E1V0</accession>
<feature type="non-terminal residue" evidence="11">
    <location>
        <position position="1"/>
    </location>
</feature>
<keyword evidence="4" id="KW-0964">Secreted</keyword>
<reference evidence="11" key="1">
    <citation type="journal article" date="2020" name="Stud. Mycol.">
        <title>101 Dothideomycetes genomes: a test case for predicting lifestyles and emergence of pathogens.</title>
        <authorList>
            <person name="Haridas S."/>
            <person name="Albert R."/>
            <person name="Binder M."/>
            <person name="Bloem J."/>
            <person name="Labutti K."/>
            <person name="Salamov A."/>
            <person name="Andreopoulos B."/>
            <person name="Baker S."/>
            <person name="Barry K."/>
            <person name="Bills G."/>
            <person name="Bluhm B."/>
            <person name="Cannon C."/>
            <person name="Castanera R."/>
            <person name="Culley D."/>
            <person name="Daum C."/>
            <person name="Ezra D."/>
            <person name="Gonzalez J."/>
            <person name="Henrissat B."/>
            <person name="Kuo A."/>
            <person name="Liang C."/>
            <person name="Lipzen A."/>
            <person name="Lutzoni F."/>
            <person name="Magnuson J."/>
            <person name="Mondo S."/>
            <person name="Nolan M."/>
            <person name="Ohm R."/>
            <person name="Pangilinan J."/>
            <person name="Park H.-J."/>
            <person name="Ramirez L."/>
            <person name="Alfaro M."/>
            <person name="Sun H."/>
            <person name="Tritt A."/>
            <person name="Yoshinaga Y."/>
            <person name="Zwiers L.-H."/>
            <person name="Turgeon B."/>
            <person name="Goodwin S."/>
            <person name="Spatafora J."/>
            <person name="Crous P."/>
            <person name="Grigoriev I."/>
        </authorList>
    </citation>
    <scope>NUCLEOTIDE SEQUENCE</scope>
    <source>
        <strain evidence="11">CBS 207.26</strain>
    </source>
</reference>
<organism evidence="11 12">
    <name type="scientific">Zopfia rhizophila CBS 207.26</name>
    <dbReference type="NCBI Taxonomy" id="1314779"/>
    <lineage>
        <taxon>Eukaryota</taxon>
        <taxon>Fungi</taxon>
        <taxon>Dikarya</taxon>
        <taxon>Ascomycota</taxon>
        <taxon>Pezizomycotina</taxon>
        <taxon>Dothideomycetes</taxon>
        <taxon>Dothideomycetes incertae sedis</taxon>
        <taxon>Zopfiaceae</taxon>
        <taxon>Zopfia</taxon>
    </lineage>
</organism>
<comment type="catalytic activity">
    <reaction evidence="1 10">
        <text>Endohydrolysis of beta-(1-&gt;4)-linkages between D-glucosamine residues in a partly acetylated chitosan.</text>
        <dbReference type="EC" id="3.2.1.132"/>
    </reaction>
</comment>
<dbReference type="GO" id="GO:0016977">
    <property type="term" value="F:chitosanase activity"/>
    <property type="evidence" value="ECO:0007669"/>
    <property type="project" value="UniProtKB-EC"/>
</dbReference>
<keyword evidence="6 10" id="KW-0378">Hydrolase</keyword>
<protein>
    <recommendedName>
        <fullName evidence="10">Endo-chitosanase</fullName>
        <ecNumber evidence="10">3.2.1.132</ecNumber>
    </recommendedName>
</protein>
<evidence type="ECO:0000256" key="7">
    <source>
        <dbReference type="ARBA" id="ARBA00023277"/>
    </source>
</evidence>
<keyword evidence="12" id="KW-1185">Reference proteome</keyword>
<dbReference type="EMBL" id="ML994632">
    <property type="protein sequence ID" value="KAF2185764.1"/>
    <property type="molecule type" value="Genomic_DNA"/>
</dbReference>